<evidence type="ECO:0000313" key="3">
    <source>
        <dbReference type="WBParaSite" id="ACRNAN_scaffold1704.g28571.t1"/>
    </source>
</evidence>
<keyword evidence="2" id="KW-1185">Reference proteome</keyword>
<dbReference type="Pfam" id="PF13358">
    <property type="entry name" value="DDE_3"/>
    <property type="match status" value="1"/>
</dbReference>
<evidence type="ECO:0000259" key="1">
    <source>
        <dbReference type="Pfam" id="PF13358"/>
    </source>
</evidence>
<sequence length="149" mass="17691">MVWAGFSAARKLRLAFTSNLMNSGEYQRVLQDCLLPFLRLPNGNNFTFMQDNVPIHRSRSTRYWLTAQNINVLPWPDYSPDLNPIENLRGILVRRIYAENRQFQTRKELQEAILEAWQEIEQRTIDNLFRSMPNRLFQLIQCNEGPIDY</sequence>
<dbReference type="Gene3D" id="3.30.420.10">
    <property type="entry name" value="Ribonuclease H-like superfamily/Ribonuclease H"/>
    <property type="match status" value="1"/>
</dbReference>
<proteinExistence type="predicted"/>
<dbReference type="WBParaSite" id="ACRNAN_scaffold1704.g28571.t1">
    <property type="protein sequence ID" value="ACRNAN_scaffold1704.g28571.t1"/>
    <property type="gene ID" value="ACRNAN_scaffold1704.g28571"/>
</dbReference>
<dbReference type="InterPro" id="IPR036397">
    <property type="entry name" value="RNaseH_sf"/>
</dbReference>
<organism evidence="2 3">
    <name type="scientific">Acrobeloides nanus</name>
    <dbReference type="NCBI Taxonomy" id="290746"/>
    <lineage>
        <taxon>Eukaryota</taxon>
        <taxon>Metazoa</taxon>
        <taxon>Ecdysozoa</taxon>
        <taxon>Nematoda</taxon>
        <taxon>Chromadorea</taxon>
        <taxon>Rhabditida</taxon>
        <taxon>Tylenchina</taxon>
        <taxon>Cephalobomorpha</taxon>
        <taxon>Cephaloboidea</taxon>
        <taxon>Cephalobidae</taxon>
        <taxon>Acrobeloides</taxon>
    </lineage>
</organism>
<dbReference type="InterPro" id="IPR038717">
    <property type="entry name" value="Tc1-like_DDE_dom"/>
</dbReference>
<evidence type="ECO:0000313" key="2">
    <source>
        <dbReference type="Proteomes" id="UP000887540"/>
    </source>
</evidence>
<dbReference type="InterPro" id="IPR052338">
    <property type="entry name" value="Transposase_5"/>
</dbReference>
<feature type="domain" description="Tc1-like transposase DDE" evidence="1">
    <location>
        <begin position="5"/>
        <end position="110"/>
    </location>
</feature>
<dbReference type="PANTHER" id="PTHR23022">
    <property type="entry name" value="TRANSPOSABLE ELEMENT-RELATED"/>
    <property type="match status" value="1"/>
</dbReference>
<name>A0A914D0K0_9BILA</name>
<protein>
    <submittedName>
        <fullName evidence="3">Tc1-like transposase DDE domain-containing protein</fullName>
    </submittedName>
</protein>
<dbReference type="GO" id="GO:0003676">
    <property type="term" value="F:nucleic acid binding"/>
    <property type="evidence" value="ECO:0007669"/>
    <property type="project" value="InterPro"/>
</dbReference>
<dbReference type="AlphaFoldDB" id="A0A914D0K0"/>
<dbReference type="PANTHER" id="PTHR23022:SF129">
    <property type="entry name" value="TRANSPOSABLE ELEMENT TC3 TRANSPOSASE"/>
    <property type="match status" value="1"/>
</dbReference>
<accession>A0A914D0K0</accession>
<dbReference type="Proteomes" id="UP000887540">
    <property type="component" value="Unplaced"/>
</dbReference>
<reference evidence="3" key="1">
    <citation type="submission" date="2022-11" db="UniProtKB">
        <authorList>
            <consortium name="WormBaseParasite"/>
        </authorList>
    </citation>
    <scope>IDENTIFICATION</scope>
</reference>